<keyword evidence="1" id="KW-0227">DNA damage</keyword>
<dbReference type="GO" id="GO:0036297">
    <property type="term" value="P:interstrand cross-link repair"/>
    <property type="evidence" value="ECO:0007669"/>
    <property type="project" value="InterPro"/>
</dbReference>
<dbReference type="CDD" id="cd09897">
    <property type="entry name" value="H3TH_FEN1-XPG-like"/>
    <property type="match status" value="1"/>
</dbReference>
<dbReference type="GO" id="GO:0043240">
    <property type="term" value="C:Fanconi anaemia nuclear complex"/>
    <property type="evidence" value="ECO:0007669"/>
    <property type="project" value="InterPro"/>
</dbReference>
<feature type="domain" description="DisA/LigA helix-hairpin-helix motif" evidence="3">
    <location>
        <begin position="56"/>
        <end position="107"/>
    </location>
</feature>
<reference evidence="4" key="1">
    <citation type="submission" date="2025-08" db="UniProtKB">
        <authorList>
            <consortium name="Ensembl"/>
        </authorList>
    </citation>
    <scope>IDENTIFICATION</scope>
</reference>
<keyword evidence="2" id="KW-0234">DNA repair</keyword>
<protein>
    <recommendedName>
        <fullName evidence="3">DisA/LigA helix-hairpin-helix motif domain-containing protein</fullName>
    </recommendedName>
</protein>
<name>A0A8C1R743_CYPCA</name>
<evidence type="ECO:0000259" key="3">
    <source>
        <dbReference type="Pfam" id="PF12826"/>
    </source>
</evidence>
<keyword evidence="5" id="KW-1185">Reference proteome</keyword>
<evidence type="ECO:0000313" key="4">
    <source>
        <dbReference type="Ensembl" id="ENSCCRP00010092518.1"/>
    </source>
</evidence>
<dbReference type="GO" id="GO:0003682">
    <property type="term" value="F:chromatin binding"/>
    <property type="evidence" value="ECO:0007669"/>
    <property type="project" value="TreeGrafter"/>
</dbReference>
<dbReference type="InterPro" id="IPR010994">
    <property type="entry name" value="RuvA_2-like"/>
</dbReference>
<dbReference type="InterPro" id="IPR041663">
    <property type="entry name" value="DisA/LigA_HHH"/>
</dbReference>
<evidence type="ECO:0000256" key="1">
    <source>
        <dbReference type="ARBA" id="ARBA00022763"/>
    </source>
</evidence>
<reference evidence="4" key="2">
    <citation type="submission" date="2025-09" db="UniProtKB">
        <authorList>
            <consortium name="Ensembl"/>
        </authorList>
    </citation>
    <scope>IDENTIFICATION</scope>
</reference>
<proteinExistence type="predicted"/>
<evidence type="ECO:0000256" key="2">
    <source>
        <dbReference type="ARBA" id="ARBA00023204"/>
    </source>
</evidence>
<dbReference type="SUPFAM" id="SSF47781">
    <property type="entry name" value="RuvA domain 2-like"/>
    <property type="match status" value="1"/>
</dbReference>
<dbReference type="AlphaFoldDB" id="A0A8C1R743"/>
<evidence type="ECO:0000313" key="5">
    <source>
        <dbReference type="Proteomes" id="UP000694427"/>
    </source>
</evidence>
<accession>A0A8C1R743</accession>
<organism evidence="4 5">
    <name type="scientific">Cyprinus carpio</name>
    <name type="common">Common carp</name>
    <dbReference type="NCBI Taxonomy" id="7962"/>
    <lineage>
        <taxon>Eukaryota</taxon>
        <taxon>Metazoa</taxon>
        <taxon>Chordata</taxon>
        <taxon>Craniata</taxon>
        <taxon>Vertebrata</taxon>
        <taxon>Euteleostomi</taxon>
        <taxon>Actinopterygii</taxon>
        <taxon>Neopterygii</taxon>
        <taxon>Teleostei</taxon>
        <taxon>Ostariophysi</taxon>
        <taxon>Cypriniformes</taxon>
        <taxon>Cyprinidae</taxon>
        <taxon>Cyprininae</taxon>
        <taxon>Cyprinus</taxon>
    </lineage>
</organism>
<dbReference type="Ensembl" id="ENSCCRT00010102620.1">
    <property type="protein sequence ID" value="ENSCCRP00010092518.1"/>
    <property type="gene ID" value="ENSCCRG00010040473.1"/>
</dbReference>
<dbReference type="PANTHER" id="PTHR31786:SF2">
    <property type="entry name" value="FANCONI ANEMIA CORE COMPLEX-ASSOCIATED PROTEIN 24"/>
    <property type="match status" value="1"/>
</dbReference>
<dbReference type="Pfam" id="PF12826">
    <property type="entry name" value="HHH_2"/>
    <property type="match status" value="1"/>
</dbReference>
<dbReference type="InterPro" id="IPR026985">
    <property type="entry name" value="FAAP24"/>
</dbReference>
<dbReference type="PANTHER" id="PTHR31786">
    <property type="entry name" value="FANCONI ANEMIA CORE COMPLEX-ASSOCIATED PROTEIN 24"/>
    <property type="match status" value="1"/>
</dbReference>
<sequence>MLLLRTDRSSLTEVQSLRSRSFTALDTWGFLERKRRTRSSERASADCWSQWCRSLVLQIPGVGKVKAMQLLQRFPSIHQLCGASVYELEPIVGQATTQHITAFFHNQFT</sequence>
<dbReference type="Proteomes" id="UP000694427">
    <property type="component" value="Unplaced"/>
</dbReference>
<dbReference type="Gene3D" id="1.10.150.20">
    <property type="entry name" value="5' to 3' exonuclease, C-terminal subdomain"/>
    <property type="match status" value="1"/>
</dbReference>